<gene>
    <name evidence="12" type="ORF">MCUN1_002736</name>
</gene>
<dbReference type="GO" id="GO:0000166">
    <property type="term" value="F:nucleotide binding"/>
    <property type="evidence" value="ECO:0007669"/>
    <property type="project" value="UniProtKB-KW"/>
</dbReference>
<comment type="catalytic activity">
    <reaction evidence="1 10">
        <text>(6R)-NADHX = (6S)-NADHX</text>
        <dbReference type="Rhea" id="RHEA:32215"/>
        <dbReference type="ChEBI" id="CHEBI:64074"/>
        <dbReference type="ChEBI" id="CHEBI:64075"/>
        <dbReference type="EC" id="5.1.99.6"/>
    </reaction>
</comment>
<feature type="binding site" evidence="10">
    <location>
        <position position="62"/>
    </location>
    <ligand>
        <name>K(+)</name>
        <dbReference type="ChEBI" id="CHEBI:29103"/>
    </ligand>
</feature>
<evidence type="ECO:0000256" key="7">
    <source>
        <dbReference type="ARBA" id="ARBA00022958"/>
    </source>
</evidence>
<dbReference type="PANTHER" id="PTHR13232:SF10">
    <property type="entry name" value="NAD(P)H-HYDRATE EPIMERASE"/>
    <property type="match status" value="1"/>
</dbReference>
<protein>
    <recommendedName>
        <fullName evidence="3 10">NAD(P)H-hydrate epimerase</fullName>
        <ecNumber evidence="3 10">5.1.99.6</ecNumber>
    </recommendedName>
    <alternativeName>
        <fullName evidence="10">NAD(P)HX epimerase</fullName>
    </alternativeName>
</protein>
<dbReference type="GO" id="GO:0052856">
    <property type="term" value="F:NAD(P)HX epimerase activity"/>
    <property type="evidence" value="ECO:0007669"/>
    <property type="project" value="UniProtKB-UniRule"/>
</dbReference>
<dbReference type="PANTHER" id="PTHR13232">
    <property type="entry name" value="NAD(P)H-HYDRATE EPIMERASE"/>
    <property type="match status" value="1"/>
</dbReference>
<keyword evidence="6" id="KW-0521">NADP</keyword>
<comment type="similarity">
    <text evidence="10">Belongs to the NnrE/AIBP family.</text>
</comment>
<evidence type="ECO:0000259" key="11">
    <source>
        <dbReference type="PROSITE" id="PS51385"/>
    </source>
</evidence>
<dbReference type="HAMAP" id="MF_01966">
    <property type="entry name" value="NADHX_epimerase"/>
    <property type="match status" value="1"/>
</dbReference>
<comment type="catalytic activity">
    <reaction evidence="2 10">
        <text>(6R)-NADPHX = (6S)-NADPHX</text>
        <dbReference type="Rhea" id="RHEA:32227"/>
        <dbReference type="ChEBI" id="CHEBI:64076"/>
        <dbReference type="ChEBI" id="CHEBI:64077"/>
        <dbReference type="EC" id="5.1.99.6"/>
    </reaction>
</comment>
<keyword evidence="10" id="KW-0496">Mitochondrion</keyword>
<keyword evidence="10" id="KW-0963">Cytoplasm</keyword>
<dbReference type="Proteomes" id="UP001219933">
    <property type="component" value="Chromosome 4"/>
</dbReference>
<keyword evidence="8 10" id="KW-0520">NAD</keyword>
<evidence type="ECO:0000256" key="5">
    <source>
        <dbReference type="ARBA" id="ARBA00022741"/>
    </source>
</evidence>
<keyword evidence="5 10" id="KW-0547">Nucleotide-binding</keyword>
<name>A0AAF0ERZ0_9BASI</name>
<dbReference type="SUPFAM" id="SSF64153">
    <property type="entry name" value="YjeF N-terminal domain-like"/>
    <property type="match status" value="1"/>
</dbReference>
<feature type="binding site" evidence="10">
    <location>
        <position position="133"/>
    </location>
    <ligand>
        <name>K(+)</name>
        <dbReference type="ChEBI" id="CHEBI:29103"/>
    </ligand>
</feature>
<organism evidence="12 13">
    <name type="scientific">Malassezia cuniculi</name>
    <dbReference type="NCBI Taxonomy" id="948313"/>
    <lineage>
        <taxon>Eukaryota</taxon>
        <taxon>Fungi</taxon>
        <taxon>Dikarya</taxon>
        <taxon>Basidiomycota</taxon>
        <taxon>Ustilaginomycotina</taxon>
        <taxon>Malasseziomycetes</taxon>
        <taxon>Malasseziales</taxon>
        <taxon>Malasseziaceae</taxon>
        <taxon>Malassezia</taxon>
    </lineage>
</organism>
<sequence>MALRYLTSAAAQQLDRDLMSVGGFSIDQLMELAGLSCAEAVYHTVPPTSSPRVLIACGPGNQGGDGLVAARHLQHFGYSPQVWYPKRNAAPLFEVGAVQSDQRLVTQLQNLGIEFVDNDAFDTKLETTDAVLDAIFGFSFRGEPREPFKSALEAIVSVQKRRSLPVLSVDIPSSWGVDSGNGESALSQSFMPDVLISLTAPKLGSRAFRGKHYLGGRFVDGPTAAKYDLNLPKYPGTSQIVDITGVEPSN</sequence>
<feature type="binding site" evidence="10">
    <location>
        <begin position="61"/>
        <end position="65"/>
    </location>
    <ligand>
        <name>(6S)-NADPHX</name>
        <dbReference type="ChEBI" id="CHEBI:64076"/>
    </ligand>
</feature>
<dbReference type="InterPro" id="IPR004443">
    <property type="entry name" value="YjeF_N_dom"/>
</dbReference>
<keyword evidence="7 10" id="KW-0630">Potassium</keyword>
<evidence type="ECO:0000256" key="4">
    <source>
        <dbReference type="ARBA" id="ARBA00022723"/>
    </source>
</evidence>
<comment type="function">
    <text evidence="10">Catalyzes the epimerization of the S- and R-forms of NAD(P)HX, a damaged form of NAD(P)H that is a result of enzymatic or heat-dependent hydration. This is a prerequisite for the S-specific NAD(P)H-hydrate dehydratase to allow the repair of both epimers of NAD(P)HX.</text>
</comment>
<dbReference type="AlphaFoldDB" id="A0AAF0ERZ0"/>
<dbReference type="InterPro" id="IPR036652">
    <property type="entry name" value="YjeF_N_dom_sf"/>
</dbReference>
<dbReference type="EC" id="5.1.99.6" evidence="3 10"/>
<accession>A0AAF0ERZ0</accession>
<keyword evidence="9 10" id="KW-0413">Isomerase</keyword>
<comment type="subcellular location">
    <subcellularLocation>
        <location evidence="10">Cytoplasm</location>
    </subcellularLocation>
    <subcellularLocation>
        <location evidence="10">Mitochondrion</location>
    </subcellularLocation>
</comment>
<evidence type="ECO:0000256" key="10">
    <source>
        <dbReference type="HAMAP-Rule" id="MF_03159"/>
    </source>
</evidence>
<keyword evidence="13" id="KW-1185">Reference proteome</keyword>
<evidence type="ECO:0000313" key="12">
    <source>
        <dbReference type="EMBL" id="WFD35868.1"/>
    </source>
</evidence>
<dbReference type="InterPro" id="IPR032976">
    <property type="entry name" value="YJEFN_prot_NAXE-like"/>
</dbReference>
<dbReference type="Gene3D" id="3.40.50.10260">
    <property type="entry name" value="YjeF N-terminal domain"/>
    <property type="match status" value="1"/>
</dbReference>
<dbReference type="NCBIfam" id="TIGR00197">
    <property type="entry name" value="yjeF_nterm"/>
    <property type="match status" value="1"/>
</dbReference>
<reference evidence="12" key="1">
    <citation type="submission" date="2023-03" db="EMBL/GenBank/DDBJ databases">
        <title>Mating type loci evolution in Malassezia.</title>
        <authorList>
            <person name="Coelho M.A."/>
        </authorList>
    </citation>
    <scope>NUCLEOTIDE SEQUENCE</scope>
    <source>
        <strain evidence="12">CBS 11721</strain>
    </source>
</reference>
<proteinExistence type="inferred from homology"/>
<evidence type="ECO:0000256" key="8">
    <source>
        <dbReference type="ARBA" id="ARBA00023027"/>
    </source>
</evidence>
<evidence type="ECO:0000313" key="13">
    <source>
        <dbReference type="Proteomes" id="UP001219933"/>
    </source>
</evidence>
<dbReference type="PROSITE" id="PS51385">
    <property type="entry name" value="YJEF_N"/>
    <property type="match status" value="1"/>
</dbReference>
<dbReference type="Pfam" id="PF03853">
    <property type="entry name" value="YjeF_N"/>
    <property type="match status" value="1"/>
</dbReference>
<feature type="binding site" evidence="10">
    <location>
        <position position="173"/>
    </location>
    <ligand>
        <name>K(+)</name>
        <dbReference type="ChEBI" id="CHEBI:29103"/>
    </ligand>
</feature>
<evidence type="ECO:0000256" key="2">
    <source>
        <dbReference type="ARBA" id="ARBA00000909"/>
    </source>
</evidence>
<evidence type="ECO:0000256" key="9">
    <source>
        <dbReference type="ARBA" id="ARBA00023235"/>
    </source>
</evidence>
<dbReference type="GO" id="GO:0046872">
    <property type="term" value="F:metal ion binding"/>
    <property type="evidence" value="ECO:0007669"/>
    <property type="project" value="UniProtKB-KW"/>
</dbReference>
<comment type="caution">
    <text evidence="10">Lacks conserved residue(s) required for the propagation of feature annotation.</text>
</comment>
<feature type="domain" description="YjeF N-terminal" evidence="11">
    <location>
        <begin position="11"/>
        <end position="231"/>
    </location>
</feature>
<dbReference type="GO" id="GO:0005739">
    <property type="term" value="C:mitochondrion"/>
    <property type="evidence" value="ECO:0007669"/>
    <property type="project" value="UniProtKB-SubCell"/>
</dbReference>
<comment type="cofactor">
    <cofactor evidence="10">
        <name>K(+)</name>
        <dbReference type="ChEBI" id="CHEBI:29103"/>
    </cofactor>
    <text evidence="10">Binds 1 potassium ion per subunit.</text>
</comment>
<dbReference type="EMBL" id="CP119880">
    <property type="protein sequence ID" value="WFD35868.1"/>
    <property type="molecule type" value="Genomic_DNA"/>
</dbReference>
<evidence type="ECO:0000256" key="1">
    <source>
        <dbReference type="ARBA" id="ARBA00000013"/>
    </source>
</evidence>
<evidence type="ECO:0000256" key="3">
    <source>
        <dbReference type="ARBA" id="ARBA00012228"/>
    </source>
</evidence>
<feature type="binding site" evidence="10">
    <location>
        <position position="170"/>
    </location>
    <ligand>
        <name>(6S)-NADPHX</name>
        <dbReference type="ChEBI" id="CHEBI:64076"/>
    </ligand>
</feature>
<feature type="binding site" evidence="10">
    <location>
        <begin position="137"/>
        <end position="143"/>
    </location>
    <ligand>
        <name>(6S)-NADPHX</name>
        <dbReference type="ChEBI" id="CHEBI:64076"/>
    </ligand>
</feature>
<keyword evidence="4 10" id="KW-0479">Metal-binding</keyword>
<evidence type="ECO:0000256" key="6">
    <source>
        <dbReference type="ARBA" id="ARBA00022857"/>
    </source>
</evidence>